<protein>
    <submittedName>
        <fullName evidence="1">Uncharacterized protein</fullName>
    </submittedName>
</protein>
<organism evidence="1 2">
    <name type="scientific">Vibrio parahaemolyticus</name>
    <dbReference type="NCBI Taxonomy" id="670"/>
    <lineage>
        <taxon>Bacteria</taxon>
        <taxon>Pseudomonadati</taxon>
        <taxon>Pseudomonadota</taxon>
        <taxon>Gammaproteobacteria</taxon>
        <taxon>Vibrionales</taxon>
        <taxon>Vibrionaceae</taxon>
        <taxon>Vibrio</taxon>
    </lineage>
</organism>
<evidence type="ECO:0000313" key="1">
    <source>
        <dbReference type="EMBL" id="MCC3804021.1"/>
    </source>
</evidence>
<dbReference type="EMBL" id="JACVHL010000002">
    <property type="protein sequence ID" value="MCC3804021.1"/>
    <property type="molecule type" value="Genomic_DNA"/>
</dbReference>
<reference evidence="1" key="1">
    <citation type="submission" date="2020-09" db="EMBL/GenBank/DDBJ databases">
        <title>Genome sequence of Vibrio parahaemolyticus isolates.</title>
        <authorList>
            <person name="Hammerl J.A."/>
            <person name="Strauch E."/>
        </authorList>
    </citation>
    <scope>NUCLEOTIDE SEQUENCE</scope>
    <source>
        <strain evidence="1">17-VB00146</strain>
    </source>
</reference>
<accession>A0A9Q3UB35</accession>
<dbReference type="Proteomes" id="UP000726777">
    <property type="component" value="Unassembled WGS sequence"/>
</dbReference>
<gene>
    <name evidence="1" type="ORF">IB292_03110</name>
</gene>
<evidence type="ECO:0000313" key="2">
    <source>
        <dbReference type="Proteomes" id="UP000726777"/>
    </source>
</evidence>
<dbReference type="AlphaFoldDB" id="A0A9Q3UB35"/>
<comment type="caution">
    <text evidence="1">The sequence shown here is derived from an EMBL/GenBank/DDBJ whole genome shotgun (WGS) entry which is preliminary data.</text>
</comment>
<proteinExistence type="predicted"/>
<dbReference type="RefSeq" id="WP_228085694.1">
    <property type="nucleotide sequence ID" value="NZ_JACVHL010000002.1"/>
</dbReference>
<sequence>MSISCENTAKALQKHLNNIPNHQASEITLDCMEPYLAKVNDDRLQYLVKDTKLLFRLERNLKKKIWDPVCWELREHGFGNLALVGRQSVYGRKRNASEYFKRSTAMRHLYQDTSVDEKSNSYSGRVYLYLGGGRYLKVDVWGDSN</sequence>
<name>A0A9Q3UB35_VIBPH</name>